<comment type="caution">
    <text evidence="1">The sequence shown here is derived from an EMBL/GenBank/DDBJ whole genome shotgun (WGS) entry which is preliminary data.</text>
</comment>
<dbReference type="Proteomes" id="UP000236165">
    <property type="component" value="Unassembled WGS sequence"/>
</dbReference>
<accession>A0AAP8KT26</accession>
<sequence length="36" mass="4259">MNLSILDELQPIAEELQRHMSPHVLEHLAKEKVDFF</sequence>
<dbReference type="EMBL" id="MKZQ01000052">
    <property type="protein sequence ID" value="PJN68324.1"/>
    <property type="molecule type" value="Genomic_DNA"/>
</dbReference>
<evidence type="ECO:0000313" key="2">
    <source>
        <dbReference type="Proteomes" id="UP000236165"/>
    </source>
</evidence>
<dbReference type="AlphaFoldDB" id="A0AAP8KT26"/>
<proteinExistence type="predicted"/>
<organism evidence="1 2">
    <name type="scientific">Bacillus mycoides</name>
    <dbReference type="NCBI Taxonomy" id="1405"/>
    <lineage>
        <taxon>Bacteria</taxon>
        <taxon>Bacillati</taxon>
        <taxon>Bacillota</taxon>
        <taxon>Bacilli</taxon>
        <taxon>Bacillales</taxon>
        <taxon>Bacillaceae</taxon>
        <taxon>Bacillus</taxon>
        <taxon>Bacillus cereus group</taxon>
    </lineage>
</organism>
<name>A0AAP8KT26_BACMY</name>
<protein>
    <submittedName>
        <fullName evidence="1">Uncharacterized protein</fullName>
    </submittedName>
</protein>
<dbReference type="KEGG" id="bmyo:BG05_4907"/>
<gene>
    <name evidence="1" type="ORF">BACWE_41670</name>
</gene>
<reference evidence="1 2" key="1">
    <citation type="submission" date="2016-10" db="EMBL/GenBank/DDBJ databases">
        <title>Genome Sequence of Bacillus weihenstephanensis GM6LP.</title>
        <authorList>
            <person name="Poehlein A."/>
            <person name="Wemheuer F."/>
            <person name="Hollensteiner J."/>
            <person name="Wemheuer B."/>
        </authorList>
    </citation>
    <scope>NUCLEOTIDE SEQUENCE [LARGE SCALE GENOMIC DNA]</scope>
    <source>
        <strain evidence="1 2">GM6LP</strain>
    </source>
</reference>
<evidence type="ECO:0000313" key="1">
    <source>
        <dbReference type="EMBL" id="PJN68324.1"/>
    </source>
</evidence>